<proteinExistence type="predicted"/>
<evidence type="ECO:0000313" key="2">
    <source>
        <dbReference type="Proteomes" id="UP000008207"/>
    </source>
</evidence>
<gene>
    <name evidence="1" type="ordered locus">Mnod_2413</name>
</gene>
<dbReference type="OrthoDB" id="7999072at2"/>
<evidence type="ECO:0000313" key="1">
    <source>
        <dbReference type="EMBL" id="ACL57384.1"/>
    </source>
</evidence>
<dbReference type="Proteomes" id="UP000008207">
    <property type="component" value="Chromosome"/>
</dbReference>
<dbReference type="EMBL" id="CP001349">
    <property type="protein sequence ID" value="ACL57384.1"/>
    <property type="molecule type" value="Genomic_DNA"/>
</dbReference>
<accession>B8IBG9</accession>
<dbReference type="RefSeq" id="WP_015929064.1">
    <property type="nucleotide sequence ID" value="NC_011894.1"/>
</dbReference>
<reference evidence="1 2" key="1">
    <citation type="submission" date="2009-01" db="EMBL/GenBank/DDBJ databases">
        <title>Complete sequence of chromosome of Methylobacterium nodulans ORS 2060.</title>
        <authorList>
            <consortium name="US DOE Joint Genome Institute"/>
            <person name="Lucas S."/>
            <person name="Copeland A."/>
            <person name="Lapidus A."/>
            <person name="Glavina del Rio T."/>
            <person name="Dalin E."/>
            <person name="Tice H."/>
            <person name="Bruce D."/>
            <person name="Goodwin L."/>
            <person name="Pitluck S."/>
            <person name="Sims D."/>
            <person name="Brettin T."/>
            <person name="Detter J.C."/>
            <person name="Han C."/>
            <person name="Larimer F."/>
            <person name="Land M."/>
            <person name="Hauser L."/>
            <person name="Kyrpides N."/>
            <person name="Ivanova N."/>
            <person name="Marx C.J."/>
            <person name="Richardson P."/>
        </authorList>
    </citation>
    <scope>NUCLEOTIDE SEQUENCE [LARGE SCALE GENOMIC DNA]</scope>
    <source>
        <strain evidence="2">LMG 21967 / CNCM I-2342 / ORS 2060</strain>
    </source>
</reference>
<dbReference type="HOGENOM" id="CLU_196734_0_0_5"/>
<dbReference type="eggNOG" id="ENOG503108I">
    <property type="taxonomic scope" value="Bacteria"/>
</dbReference>
<dbReference type="KEGG" id="mno:Mnod_2413"/>
<sequence length="79" mass="8875">MTEPTAFEIRIATCQTHSILRAPTEREVAMKAESLVRRVHERGELVGFSITGPSRAAIGRIKAYLEQILIEVERLSARL</sequence>
<protein>
    <submittedName>
        <fullName evidence="1">Uncharacterized protein</fullName>
    </submittedName>
</protein>
<organism evidence="1 2">
    <name type="scientific">Methylobacterium nodulans (strain LMG 21967 / CNCM I-2342 / ORS 2060)</name>
    <dbReference type="NCBI Taxonomy" id="460265"/>
    <lineage>
        <taxon>Bacteria</taxon>
        <taxon>Pseudomonadati</taxon>
        <taxon>Pseudomonadota</taxon>
        <taxon>Alphaproteobacteria</taxon>
        <taxon>Hyphomicrobiales</taxon>
        <taxon>Methylobacteriaceae</taxon>
        <taxon>Methylobacterium</taxon>
    </lineage>
</organism>
<name>B8IBG9_METNO</name>
<keyword evidence="2" id="KW-1185">Reference proteome</keyword>
<dbReference type="AlphaFoldDB" id="B8IBG9"/>